<dbReference type="InterPro" id="IPR004846">
    <property type="entry name" value="T2SS/T3SS_dom"/>
</dbReference>
<feature type="domain" description="Secretin/TonB short N-terminal" evidence="6">
    <location>
        <begin position="102"/>
        <end position="150"/>
    </location>
</feature>
<evidence type="ECO:0000256" key="3">
    <source>
        <dbReference type="ARBA" id="ARBA00023237"/>
    </source>
</evidence>
<keyword evidence="1" id="KW-0813">Transport</keyword>
<dbReference type="EMBL" id="SHLI01000001">
    <property type="protein sequence ID" value="RZU98604.1"/>
    <property type="molecule type" value="Genomic_DNA"/>
</dbReference>
<dbReference type="PROSITE" id="PS51257">
    <property type="entry name" value="PROKAR_LIPOPROTEIN"/>
    <property type="match status" value="1"/>
</dbReference>
<evidence type="ECO:0000259" key="6">
    <source>
        <dbReference type="SMART" id="SM00965"/>
    </source>
</evidence>
<organism evidence="7 8">
    <name type="scientific">Spiribacter vilamensis</name>
    <dbReference type="NCBI Taxonomy" id="531306"/>
    <lineage>
        <taxon>Bacteria</taxon>
        <taxon>Pseudomonadati</taxon>
        <taxon>Pseudomonadota</taxon>
        <taxon>Gammaproteobacteria</taxon>
        <taxon>Chromatiales</taxon>
        <taxon>Ectothiorhodospiraceae</taxon>
        <taxon>Spiribacter</taxon>
    </lineage>
</organism>
<evidence type="ECO:0000313" key="8">
    <source>
        <dbReference type="Proteomes" id="UP000292298"/>
    </source>
</evidence>
<keyword evidence="5" id="KW-0732">Signal</keyword>
<accession>A0A4Q8D020</accession>
<keyword evidence="3" id="KW-0998">Cell outer membrane</keyword>
<dbReference type="GO" id="GO:0009306">
    <property type="term" value="P:protein secretion"/>
    <property type="evidence" value="ECO:0007669"/>
    <property type="project" value="InterPro"/>
</dbReference>
<protein>
    <submittedName>
        <fullName evidence="7">MSHA biogenesis protein MshL</fullName>
    </submittedName>
</protein>
<comment type="caution">
    <text evidence="7">The sequence shown here is derived from an EMBL/GenBank/DDBJ whole genome shotgun (WGS) entry which is preliminary data.</text>
</comment>
<dbReference type="Pfam" id="PF00263">
    <property type="entry name" value="Secretin"/>
    <property type="match status" value="1"/>
</dbReference>
<dbReference type="Proteomes" id="UP000292298">
    <property type="component" value="Unassembled WGS sequence"/>
</dbReference>
<proteinExistence type="predicted"/>
<dbReference type="PANTHER" id="PTHR30332:SF17">
    <property type="entry name" value="TYPE IV PILIATION SYSTEM PROTEIN DR_0774-RELATED"/>
    <property type="match status" value="1"/>
</dbReference>
<dbReference type="NCBIfam" id="TIGR02519">
    <property type="entry name" value="pilus_MshL"/>
    <property type="match status" value="1"/>
</dbReference>
<feature type="chain" id="PRO_5020364723" evidence="5">
    <location>
        <begin position="22"/>
        <end position="532"/>
    </location>
</feature>
<dbReference type="InterPro" id="IPR001775">
    <property type="entry name" value="GspD/PilQ"/>
</dbReference>
<feature type="signal peptide" evidence="5">
    <location>
        <begin position="1"/>
        <end position="21"/>
    </location>
</feature>
<dbReference type="InterPro" id="IPR011514">
    <property type="entry name" value="Secretin_N_2"/>
</dbReference>
<dbReference type="SMART" id="SM00965">
    <property type="entry name" value="STN"/>
    <property type="match status" value="1"/>
</dbReference>
<keyword evidence="2" id="KW-0472">Membrane</keyword>
<gene>
    <name evidence="7" type="ORF">EV698_0858</name>
</gene>
<evidence type="ECO:0000256" key="1">
    <source>
        <dbReference type="ARBA" id="ARBA00022448"/>
    </source>
</evidence>
<keyword evidence="8" id="KW-1185">Reference proteome</keyword>
<dbReference type="GO" id="GO:0009297">
    <property type="term" value="P:pilus assembly"/>
    <property type="evidence" value="ECO:0007669"/>
    <property type="project" value="InterPro"/>
</dbReference>
<dbReference type="GO" id="GO:0019867">
    <property type="term" value="C:outer membrane"/>
    <property type="evidence" value="ECO:0007669"/>
    <property type="project" value="InterPro"/>
</dbReference>
<evidence type="ECO:0000256" key="4">
    <source>
        <dbReference type="SAM" id="MobiDB-lite"/>
    </source>
</evidence>
<dbReference type="AlphaFoldDB" id="A0A4Q8D020"/>
<evidence type="ECO:0000313" key="7">
    <source>
        <dbReference type="EMBL" id="RZU98604.1"/>
    </source>
</evidence>
<dbReference type="OrthoDB" id="9775455at2"/>
<feature type="region of interest" description="Disordered" evidence="4">
    <location>
        <begin position="175"/>
        <end position="196"/>
    </location>
</feature>
<dbReference type="RefSeq" id="WP_130502899.1">
    <property type="nucleotide sequence ID" value="NZ_SHLI01000001.1"/>
</dbReference>
<dbReference type="GO" id="GO:0015627">
    <property type="term" value="C:type II protein secretion system complex"/>
    <property type="evidence" value="ECO:0007669"/>
    <property type="project" value="TreeGrafter"/>
</dbReference>
<dbReference type="Gene3D" id="3.30.1370.130">
    <property type="match status" value="1"/>
</dbReference>
<dbReference type="InterPro" id="IPR013358">
    <property type="entry name" value="Pilus_biogenesis_MshL"/>
</dbReference>
<reference evidence="7 8" key="1">
    <citation type="submission" date="2019-02" db="EMBL/GenBank/DDBJ databases">
        <title>Genomic Encyclopedia of Type Strains, Phase IV (KMG-IV): sequencing the most valuable type-strain genomes for metagenomic binning, comparative biology and taxonomic classification.</title>
        <authorList>
            <person name="Goeker M."/>
        </authorList>
    </citation>
    <scope>NUCLEOTIDE SEQUENCE [LARGE SCALE GENOMIC DNA]</scope>
    <source>
        <strain evidence="7 8">DSM 21056</strain>
    </source>
</reference>
<dbReference type="Pfam" id="PF07655">
    <property type="entry name" value="Secretin_N_2"/>
    <property type="match status" value="1"/>
</dbReference>
<dbReference type="PANTHER" id="PTHR30332">
    <property type="entry name" value="PROBABLE GENERAL SECRETION PATHWAY PROTEIN D"/>
    <property type="match status" value="1"/>
</dbReference>
<dbReference type="PRINTS" id="PR00811">
    <property type="entry name" value="BCTERIALGSPD"/>
</dbReference>
<dbReference type="InterPro" id="IPR050810">
    <property type="entry name" value="Bact_Secretion_Sys_Channel"/>
</dbReference>
<feature type="region of interest" description="Disordered" evidence="4">
    <location>
        <begin position="39"/>
        <end position="58"/>
    </location>
</feature>
<sequence>MRPTRLLLTVGMLAVLTGCTATGGLSQAERDAVITDAMSAEAPEETATGGIPPLPAAADAMLTPEPLNASQGPTLEPPRFDITASDVAVADFYHGLVEDTPYNVIVHPDITGSVSLKLSDVSVPEVMDILREGYGYHYRRTDGSYLVLPSSLETRVFQLNYINVSREGISGTRVAGGEVSSSEEDESASLPGEINGSSLTTRANSNLWTDVENAIQEIVNGQAGETNDVDAPDTGDAARVVTSPEAGSVVVRARPEVLDQVEAFVTNLQRTINRQVVLEARILEVTLSDEFEAGIDWNYMNSSSGEFEVEQTEQDNLPGIFTLDVTPDGPFEATIKALDEQGDVMVLSSPRVSTLNNQKALIKVGTDSFFQTDVELTTETEDGETSTEVDPEFRSFFSGISLDVTPSIDGNGFVTLHVQPSVTDVTETTRSVDRGIGPPAVFELASSDVRQSDSIVRARNGDLIVIGGLMERREQSVDSAVPGIGRIPPFDLLFGRERNVSRKVELVILLRPTIVGDDTWRREIDRQLEQML</sequence>
<evidence type="ECO:0000256" key="2">
    <source>
        <dbReference type="ARBA" id="ARBA00023136"/>
    </source>
</evidence>
<evidence type="ECO:0000256" key="5">
    <source>
        <dbReference type="SAM" id="SignalP"/>
    </source>
</evidence>
<dbReference type="InterPro" id="IPR011662">
    <property type="entry name" value="Secretin/TonB_short_N"/>
</dbReference>
<dbReference type="Pfam" id="PF07660">
    <property type="entry name" value="STN"/>
    <property type="match status" value="1"/>
</dbReference>
<name>A0A4Q8D020_9GAMM</name>